<dbReference type="NCBIfam" id="TIGR01730">
    <property type="entry name" value="RND_mfp"/>
    <property type="match status" value="1"/>
</dbReference>
<dbReference type="RefSeq" id="WP_222578971.1">
    <property type="nucleotide sequence ID" value="NZ_JAHVHU010000005.1"/>
</dbReference>
<dbReference type="PANTHER" id="PTHR30469">
    <property type="entry name" value="MULTIDRUG RESISTANCE PROTEIN MDTA"/>
    <property type="match status" value="1"/>
</dbReference>
<keyword evidence="7" id="KW-1185">Reference proteome</keyword>
<name>A0A953LC68_9BACT</name>
<dbReference type="GO" id="GO:0015562">
    <property type="term" value="F:efflux transmembrane transporter activity"/>
    <property type="evidence" value="ECO:0007669"/>
    <property type="project" value="TreeGrafter"/>
</dbReference>
<feature type="domain" description="CzcB-like alpha-helical hairpin" evidence="3">
    <location>
        <begin position="151"/>
        <end position="192"/>
    </location>
</feature>
<dbReference type="InterPro" id="IPR058792">
    <property type="entry name" value="Beta-barrel_RND_2"/>
</dbReference>
<dbReference type="AlphaFoldDB" id="A0A953LC68"/>
<sequence length="407" mass="45501">MKHNPLFYVVSFVIILAFTSCQNRADSQSEMKKLAQMDLASLKSLLSKKKSEIAVIQGEIDTILARMEELDPAMNRKKAQRVTILPVVDTVFEKYITVQGLLEADETLNVNAEAGGRLIELKIEEGDYVEKGELVGRINLEQLSKQKAELETSYELAKEVFQRQKRLWDQNIGSEMQYLQAKNDMERLERSLETLEYEQSKSEIFAPISGVVDAVNIREGELVAPGEPIAVILDIRQLIATADVPENYLSQVQVGDEVTVRFPSLDAETTGRISLIGNKIDKANRTFEIEVGIRRFTKNLKPNMLTEIQLNTSTVKNVVTIPINLIQQEINGREYLLIVDRSSGEPKAKKTYITKGETNDLRAIITEGIVPGDEVIEIGGRTVSAGAPLDIIEKSVLISDPNQPMNE</sequence>
<evidence type="ECO:0000259" key="4">
    <source>
        <dbReference type="Pfam" id="PF25954"/>
    </source>
</evidence>
<dbReference type="Proteomes" id="UP000753961">
    <property type="component" value="Unassembled WGS sequence"/>
</dbReference>
<dbReference type="InterPro" id="IPR058648">
    <property type="entry name" value="HH_CzcB-like"/>
</dbReference>
<dbReference type="GO" id="GO:1990281">
    <property type="term" value="C:efflux pump complex"/>
    <property type="evidence" value="ECO:0007669"/>
    <property type="project" value="TreeGrafter"/>
</dbReference>
<evidence type="ECO:0000259" key="3">
    <source>
        <dbReference type="Pfam" id="PF25893"/>
    </source>
</evidence>
<dbReference type="SUPFAM" id="SSF111369">
    <property type="entry name" value="HlyD-like secretion proteins"/>
    <property type="match status" value="1"/>
</dbReference>
<dbReference type="Gene3D" id="2.40.420.20">
    <property type="match status" value="1"/>
</dbReference>
<gene>
    <name evidence="6" type="ORF">KUV50_04830</name>
</gene>
<comment type="caution">
    <text evidence="6">The sequence shown here is derived from an EMBL/GenBank/DDBJ whole genome shotgun (WGS) entry which is preliminary data.</text>
</comment>
<dbReference type="Pfam" id="PF25967">
    <property type="entry name" value="RND-MFP_C"/>
    <property type="match status" value="1"/>
</dbReference>
<reference evidence="6" key="1">
    <citation type="submission" date="2021-06" db="EMBL/GenBank/DDBJ databases">
        <title>44 bacteria genomes isolated from Dapeng, Shenzhen.</title>
        <authorList>
            <person name="Zheng W."/>
            <person name="Yu S."/>
            <person name="Huang Y."/>
        </authorList>
    </citation>
    <scope>NUCLEOTIDE SEQUENCE</scope>
    <source>
        <strain evidence="6">DP5N28-2</strain>
    </source>
</reference>
<organism evidence="6 7">
    <name type="scientific">Membranihabitans marinus</name>
    <dbReference type="NCBI Taxonomy" id="1227546"/>
    <lineage>
        <taxon>Bacteria</taxon>
        <taxon>Pseudomonadati</taxon>
        <taxon>Bacteroidota</taxon>
        <taxon>Saprospiria</taxon>
        <taxon>Saprospirales</taxon>
        <taxon>Saprospiraceae</taxon>
        <taxon>Membranihabitans</taxon>
    </lineage>
</organism>
<dbReference type="PROSITE" id="PS51257">
    <property type="entry name" value="PROKAR_LIPOPROTEIN"/>
    <property type="match status" value="1"/>
</dbReference>
<accession>A0A953LC68</accession>
<dbReference type="InterPro" id="IPR058627">
    <property type="entry name" value="MdtA-like_C"/>
</dbReference>
<dbReference type="Gene3D" id="2.40.30.170">
    <property type="match status" value="1"/>
</dbReference>
<feature type="domain" description="CusB-like beta-barrel" evidence="4">
    <location>
        <begin position="241"/>
        <end position="313"/>
    </location>
</feature>
<dbReference type="Pfam" id="PF25893">
    <property type="entry name" value="HH_CzcB"/>
    <property type="match status" value="1"/>
</dbReference>
<proteinExistence type="inferred from homology"/>
<evidence type="ECO:0000313" key="6">
    <source>
        <dbReference type="EMBL" id="MBY5957449.1"/>
    </source>
</evidence>
<evidence type="ECO:0000259" key="5">
    <source>
        <dbReference type="Pfam" id="PF25967"/>
    </source>
</evidence>
<feature type="coiled-coil region" evidence="2">
    <location>
        <begin position="140"/>
        <end position="198"/>
    </location>
</feature>
<dbReference type="PANTHER" id="PTHR30469:SF15">
    <property type="entry name" value="HLYD FAMILY OF SECRETION PROTEINS"/>
    <property type="match status" value="1"/>
</dbReference>
<dbReference type="Pfam" id="PF25954">
    <property type="entry name" value="Beta-barrel_RND_2"/>
    <property type="match status" value="1"/>
</dbReference>
<keyword evidence="2" id="KW-0175">Coiled coil</keyword>
<evidence type="ECO:0000256" key="2">
    <source>
        <dbReference type="SAM" id="Coils"/>
    </source>
</evidence>
<dbReference type="Gene3D" id="2.40.50.100">
    <property type="match status" value="2"/>
</dbReference>
<comment type="similarity">
    <text evidence="1">Belongs to the membrane fusion protein (MFP) (TC 8.A.1) family.</text>
</comment>
<protein>
    <submittedName>
        <fullName evidence="6">Efflux RND transporter periplasmic adaptor subunit</fullName>
    </submittedName>
</protein>
<evidence type="ECO:0000256" key="1">
    <source>
        <dbReference type="ARBA" id="ARBA00009477"/>
    </source>
</evidence>
<dbReference type="InterPro" id="IPR006143">
    <property type="entry name" value="RND_pump_MFP"/>
</dbReference>
<dbReference type="EMBL" id="JAHVHU010000005">
    <property type="protein sequence ID" value="MBY5957449.1"/>
    <property type="molecule type" value="Genomic_DNA"/>
</dbReference>
<feature type="domain" description="Multidrug resistance protein MdtA-like C-terminal permuted SH3" evidence="5">
    <location>
        <begin position="317"/>
        <end position="376"/>
    </location>
</feature>
<evidence type="ECO:0000313" key="7">
    <source>
        <dbReference type="Proteomes" id="UP000753961"/>
    </source>
</evidence>